<dbReference type="EMBL" id="GEBQ01001759">
    <property type="protein sequence ID" value="JAT38218.1"/>
    <property type="molecule type" value="Transcribed_RNA"/>
</dbReference>
<evidence type="ECO:0000313" key="1">
    <source>
        <dbReference type="EMBL" id="JAT38218.1"/>
    </source>
</evidence>
<feature type="non-terminal residue" evidence="1">
    <location>
        <position position="148"/>
    </location>
</feature>
<dbReference type="AlphaFoldDB" id="A0A1B6MQL9"/>
<protein>
    <submittedName>
        <fullName evidence="1">Uncharacterized protein</fullName>
    </submittedName>
</protein>
<accession>A0A1B6MQL9</accession>
<reference evidence="1" key="1">
    <citation type="submission" date="2015-11" db="EMBL/GenBank/DDBJ databases">
        <title>De novo transcriptome assembly of four potential Pierce s Disease insect vectors from Arizona vineyards.</title>
        <authorList>
            <person name="Tassone E.E."/>
        </authorList>
    </citation>
    <scope>NUCLEOTIDE SEQUENCE</scope>
</reference>
<name>A0A1B6MQL9_9HEMI</name>
<proteinExistence type="predicted"/>
<organism evidence="1">
    <name type="scientific">Graphocephala atropunctata</name>
    <dbReference type="NCBI Taxonomy" id="36148"/>
    <lineage>
        <taxon>Eukaryota</taxon>
        <taxon>Metazoa</taxon>
        <taxon>Ecdysozoa</taxon>
        <taxon>Arthropoda</taxon>
        <taxon>Hexapoda</taxon>
        <taxon>Insecta</taxon>
        <taxon>Pterygota</taxon>
        <taxon>Neoptera</taxon>
        <taxon>Paraneoptera</taxon>
        <taxon>Hemiptera</taxon>
        <taxon>Auchenorrhyncha</taxon>
        <taxon>Membracoidea</taxon>
        <taxon>Cicadellidae</taxon>
        <taxon>Cicadellinae</taxon>
        <taxon>Cicadellini</taxon>
        <taxon>Graphocephala</taxon>
    </lineage>
</organism>
<gene>
    <name evidence="1" type="ORF">g.32944</name>
</gene>
<feature type="non-terminal residue" evidence="1">
    <location>
        <position position="1"/>
    </location>
</feature>
<sequence>SFTLLVLVQSCNLYQMNSNVCVYLAILSLVPFGVNTLQCNQAIIDNILNSTNCPSGFLQKLSDKSVVSTVLLHKPDLQDFGNLTNLKCMAGQFHALGSKKSNASFTAYFNTGEPMSLHFTQEEVKCGHLIEKDDSGKQFQVYFLNLDK</sequence>